<organism evidence="7 8">
    <name type="scientific">Martelella lutilitoris</name>
    <dbReference type="NCBI Taxonomy" id="2583532"/>
    <lineage>
        <taxon>Bacteria</taxon>
        <taxon>Pseudomonadati</taxon>
        <taxon>Pseudomonadota</taxon>
        <taxon>Alphaproteobacteria</taxon>
        <taxon>Hyphomicrobiales</taxon>
        <taxon>Aurantimonadaceae</taxon>
        <taxon>Martelella</taxon>
    </lineage>
</organism>
<dbReference type="InterPro" id="IPR009061">
    <property type="entry name" value="DNA-bd_dom_put_sf"/>
</dbReference>
<evidence type="ECO:0000256" key="1">
    <source>
        <dbReference type="ARBA" id="ARBA00004496"/>
    </source>
</evidence>
<comment type="subcellular location">
    <subcellularLocation>
        <location evidence="1">Cytoplasm</location>
    </subcellularLocation>
</comment>
<dbReference type="GO" id="GO:0005507">
    <property type="term" value="F:copper ion binding"/>
    <property type="evidence" value="ECO:0007669"/>
    <property type="project" value="InterPro"/>
</dbReference>
<reference evidence="7 8" key="1">
    <citation type="submission" date="2020-12" db="EMBL/GenBank/DDBJ databases">
        <authorList>
            <person name="Zheng R.K."/>
            <person name="Sun C.M."/>
        </authorList>
    </citation>
    <scope>NUCLEOTIDE SEQUENCE [LARGE SCALE GENOMIC DNA]</scope>
    <source>
        <strain evidence="7 8">ZRK001</strain>
    </source>
</reference>
<dbReference type="GO" id="GO:0045893">
    <property type="term" value="P:positive regulation of DNA-templated transcription"/>
    <property type="evidence" value="ECO:0007669"/>
    <property type="project" value="InterPro"/>
</dbReference>
<keyword evidence="5" id="KW-0804">Transcription</keyword>
<dbReference type="PANTHER" id="PTHR30204:SF94">
    <property type="entry name" value="HEAVY METAL-DEPENDENT TRANSCRIPTIONAL REGULATOR HI_0293-RELATED"/>
    <property type="match status" value="1"/>
</dbReference>
<dbReference type="Pfam" id="PF00376">
    <property type="entry name" value="MerR"/>
    <property type="match status" value="1"/>
</dbReference>
<sequence>MNIGEAARQSGLPPKTIRYYEEIGLVVADRAPNGYRDYSGNHVHRLNFIHRSRDLGFSVEECRLLLSLYDDDARESAEVKALALSKITEIDAKLERLASLKATLQHLAETCHGDHRPDCPILQELSGDRDCCAPASGLEKATDHRVGTGSSPR</sequence>
<dbReference type="PANTHER" id="PTHR30204">
    <property type="entry name" value="REDOX-CYCLING DRUG-SENSING TRANSCRIPTIONAL ACTIVATOR SOXR"/>
    <property type="match status" value="1"/>
</dbReference>
<evidence type="ECO:0000256" key="2">
    <source>
        <dbReference type="ARBA" id="ARBA00022490"/>
    </source>
</evidence>
<dbReference type="NCBIfam" id="TIGR02044">
    <property type="entry name" value="CueR"/>
    <property type="match status" value="1"/>
</dbReference>
<gene>
    <name evidence="7" type="primary">cueR</name>
    <name evidence="7" type="ORF">JET14_15820</name>
</gene>
<dbReference type="InterPro" id="IPR047057">
    <property type="entry name" value="MerR_fam"/>
</dbReference>
<evidence type="ECO:0000256" key="5">
    <source>
        <dbReference type="ARBA" id="ARBA00023163"/>
    </source>
</evidence>
<name>A0A7T7HIF5_9HYPH</name>
<feature type="domain" description="HTH merR-type" evidence="6">
    <location>
        <begin position="1"/>
        <end position="68"/>
    </location>
</feature>
<evidence type="ECO:0000256" key="3">
    <source>
        <dbReference type="ARBA" id="ARBA00023015"/>
    </source>
</evidence>
<proteinExistence type="predicted"/>
<evidence type="ECO:0000313" key="7">
    <source>
        <dbReference type="EMBL" id="QQM29755.1"/>
    </source>
</evidence>
<keyword evidence="3" id="KW-0805">Transcription regulation</keyword>
<accession>A0A7T7HIF5</accession>
<protein>
    <submittedName>
        <fullName evidence="7">Cu(I)-responsive transcriptional regulator</fullName>
    </submittedName>
</protein>
<dbReference type="InterPro" id="IPR015358">
    <property type="entry name" value="Tscrpt_reg_MerR_DNA-bd"/>
</dbReference>
<keyword evidence="4" id="KW-0238">DNA-binding</keyword>
<dbReference type="CDD" id="cd01108">
    <property type="entry name" value="HTH_CueR"/>
    <property type="match status" value="1"/>
</dbReference>
<dbReference type="RefSeq" id="WP_200334741.1">
    <property type="nucleotide sequence ID" value="NZ_CP066786.1"/>
</dbReference>
<dbReference type="KEGG" id="mlut:JET14_15820"/>
<dbReference type="InterPro" id="IPR000551">
    <property type="entry name" value="MerR-type_HTH_dom"/>
</dbReference>
<dbReference type="SMART" id="SM00422">
    <property type="entry name" value="HTH_MERR"/>
    <property type="match status" value="1"/>
</dbReference>
<evidence type="ECO:0000259" key="6">
    <source>
        <dbReference type="PROSITE" id="PS50937"/>
    </source>
</evidence>
<evidence type="ECO:0000313" key="8">
    <source>
        <dbReference type="Proteomes" id="UP000596083"/>
    </source>
</evidence>
<dbReference type="PRINTS" id="PR00040">
    <property type="entry name" value="HTHMERR"/>
</dbReference>
<dbReference type="SUPFAM" id="SSF46955">
    <property type="entry name" value="Putative DNA-binding domain"/>
    <property type="match status" value="1"/>
</dbReference>
<evidence type="ECO:0000256" key="4">
    <source>
        <dbReference type="ARBA" id="ARBA00023125"/>
    </source>
</evidence>
<dbReference type="GO" id="GO:0005737">
    <property type="term" value="C:cytoplasm"/>
    <property type="evidence" value="ECO:0007669"/>
    <property type="project" value="UniProtKB-SubCell"/>
</dbReference>
<dbReference type="PROSITE" id="PS50937">
    <property type="entry name" value="HTH_MERR_2"/>
    <property type="match status" value="1"/>
</dbReference>
<dbReference type="Gene3D" id="1.10.1660.10">
    <property type="match status" value="1"/>
</dbReference>
<dbReference type="GO" id="GO:0003700">
    <property type="term" value="F:DNA-binding transcription factor activity"/>
    <property type="evidence" value="ECO:0007669"/>
    <property type="project" value="InterPro"/>
</dbReference>
<dbReference type="GO" id="GO:0003677">
    <property type="term" value="F:DNA binding"/>
    <property type="evidence" value="ECO:0007669"/>
    <property type="project" value="UniProtKB-KW"/>
</dbReference>
<dbReference type="AlphaFoldDB" id="A0A7T7HIF5"/>
<dbReference type="InterPro" id="IPR011789">
    <property type="entry name" value="CueR"/>
</dbReference>
<dbReference type="Proteomes" id="UP000596083">
    <property type="component" value="Chromosome"/>
</dbReference>
<keyword evidence="2" id="KW-0963">Cytoplasm</keyword>
<dbReference type="EMBL" id="CP066786">
    <property type="protein sequence ID" value="QQM29755.1"/>
    <property type="molecule type" value="Genomic_DNA"/>
</dbReference>
<dbReference type="Pfam" id="PF09278">
    <property type="entry name" value="MerR-DNA-bind"/>
    <property type="match status" value="1"/>
</dbReference>